<accession>A0A0B9ATX9</accession>
<dbReference type="EMBL" id="JTJZ01000018">
    <property type="protein sequence ID" value="KHS52788.1"/>
    <property type="molecule type" value="Genomic_DNA"/>
</dbReference>
<comment type="caution">
    <text evidence="2">The sequence shown here is derived from an EMBL/GenBank/DDBJ whole genome shotgun (WGS) entry which is preliminary data.</text>
</comment>
<feature type="compositionally biased region" description="Polar residues" evidence="1">
    <location>
        <begin position="22"/>
        <end position="35"/>
    </location>
</feature>
<evidence type="ECO:0000313" key="2">
    <source>
        <dbReference type="EMBL" id="KHS52788.1"/>
    </source>
</evidence>
<evidence type="ECO:0000256" key="1">
    <source>
        <dbReference type="SAM" id="MobiDB-lite"/>
    </source>
</evidence>
<evidence type="ECO:0000313" key="3">
    <source>
        <dbReference type="Proteomes" id="UP000031488"/>
    </source>
</evidence>
<name>A0A0B9ATX9_BRELN</name>
<reference evidence="2 3" key="1">
    <citation type="submission" date="2014-11" db="EMBL/GenBank/DDBJ databases">
        <title>Draft Genome Sequence of Brevibacterium linens AE038-8.</title>
        <authorList>
            <person name="Maizel D."/>
            <person name="Utturkar S.M."/>
            <person name="Brown S.D."/>
            <person name="Ferrero M."/>
            <person name="Rosen B.P."/>
        </authorList>
    </citation>
    <scope>NUCLEOTIDE SEQUENCE [LARGE SCALE GENOMIC DNA]</scope>
    <source>
        <strain evidence="2 3">AE038-8</strain>
    </source>
</reference>
<organism evidence="2 3">
    <name type="scientific">Brevibacterium linens</name>
    <dbReference type="NCBI Taxonomy" id="1703"/>
    <lineage>
        <taxon>Bacteria</taxon>
        <taxon>Bacillati</taxon>
        <taxon>Actinomycetota</taxon>
        <taxon>Actinomycetes</taxon>
        <taxon>Micrococcales</taxon>
        <taxon>Brevibacteriaceae</taxon>
        <taxon>Brevibacterium</taxon>
    </lineage>
</organism>
<keyword evidence="3" id="KW-1185">Reference proteome</keyword>
<dbReference type="AlphaFoldDB" id="A0A0B9ATX9"/>
<gene>
    <name evidence="2" type="ORF">AE0388_1771</name>
</gene>
<proteinExistence type="predicted"/>
<feature type="region of interest" description="Disordered" evidence="1">
    <location>
        <begin position="1"/>
        <end position="47"/>
    </location>
</feature>
<dbReference type="Proteomes" id="UP000031488">
    <property type="component" value="Unassembled WGS sequence"/>
</dbReference>
<protein>
    <submittedName>
        <fullName evidence="2">Uncharacterized protein</fullName>
    </submittedName>
</protein>
<sequence length="47" mass="5496">MIDCRLTPTQPTWPVSNEDRNTPNMTRKTLNTGREMSNLHRITPKEN</sequence>